<sequence>MIISKKQILSIGLITTASLIFGSSCQQNSKTKETDSTTDSLPEKQVDSNTTELKLDTAWKDLGDSLEVPEFAIKLEFSEKSKKLIKETQESVIISTYLLGVPADKNSSAYKNDGQMALASQDIELLQEDFAIVHGMKIAKADLDLLENRDFDVSVNVYSGRRSNPNNVLSGGYFDGKISSARGKVHNIKLELIEEAHPIN</sequence>
<evidence type="ECO:0000313" key="2">
    <source>
        <dbReference type="EMBL" id="GAA4136904.1"/>
    </source>
</evidence>
<dbReference type="Proteomes" id="UP001500101">
    <property type="component" value="Unassembled WGS sequence"/>
</dbReference>
<dbReference type="PROSITE" id="PS51257">
    <property type="entry name" value="PROKAR_LIPOPROTEIN"/>
    <property type="match status" value="1"/>
</dbReference>
<name>A0ABP7YJ35_9SPHI</name>
<keyword evidence="3" id="KW-1185">Reference proteome</keyword>
<dbReference type="RefSeq" id="WP_344673759.1">
    <property type="nucleotide sequence ID" value="NZ_BAAAZI010000006.1"/>
</dbReference>
<comment type="caution">
    <text evidence="2">The sequence shown here is derived from an EMBL/GenBank/DDBJ whole genome shotgun (WGS) entry which is preliminary data.</text>
</comment>
<organism evidence="2 3">
    <name type="scientific">Sphingobacterium kyonggiense</name>
    <dbReference type="NCBI Taxonomy" id="714075"/>
    <lineage>
        <taxon>Bacteria</taxon>
        <taxon>Pseudomonadati</taxon>
        <taxon>Bacteroidota</taxon>
        <taxon>Sphingobacteriia</taxon>
        <taxon>Sphingobacteriales</taxon>
        <taxon>Sphingobacteriaceae</taxon>
        <taxon>Sphingobacterium</taxon>
    </lineage>
</organism>
<protein>
    <recommendedName>
        <fullName evidence="4">YceI-like domain-containing protein</fullName>
    </recommendedName>
</protein>
<dbReference type="EMBL" id="BAAAZI010000006">
    <property type="protein sequence ID" value="GAA4136904.1"/>
    <property type="molecule type" value="Genomic_DNA"/>
</dbReference>
<proteinExistence type="predicted"/>
<feature type="region of interest" description="Disordered" evidence="1">
    <location>
        <begin position="28"/>
        <end position="48"/>
    </location>
</feature>
<evidence type="ECO:0008006" key="4">
    <source>
        <dbReference type="Google" id="ProtNLM"/>
    </source>
</evidence>
<gene>
    <name evidence="2" type="ORF">GCM10022216_12480</name>
</gene>
<evidence type="ECO:0000256" key="1">
    <source>
        <dbReference type="SAM" id="MobiDB-lite"/>
    </source>
</evidence>
<accession>A0ABP7YJ35</accession>
<reference evidence="3" key="1">
    <citation type="journal article" date="2019" name="Int. J. Syst. Evol. Microbiol.">
        <title>The Global Catalogue of Microorganisms (GCM) 10K type strain sequencing project: providing services to taxonomists for standard genome sequencing and annotation.</title>
        <authorList>
            <consortium name="The Broad Institute Genomics Platform"/>
            <consortium name="The Broad Institute Genome Sequencing Center for Infectious Disease"/>
            <person name="Wu L."/>
            <person name="Ma J."/>
        </authorList>
    </citation>
    <scope>NUCLEOTIDE SEQUENCE [LARGE SCALE GENOMIC DNA]</scope>
    <source>
        <strain evidence="3">JCM 16704</strain>
    </source>
</reference>
<evidence type="ECO:0000313" key="3">
    <source>
        <dbReference type="Proteomes" id="UP001500101"/>
    </source>
</evidence>
<feature type="compositionally biased region" description="Basic and acidic residues" evidence="1">
    <location>
        <begin position="30"/>
        <end position="46"/>
    </location>
</feature>